<feature type="transmembrane region" description="Helical" evidence="9">
    <location>
        <begin position="50"/>
        <end position="70"/>
    </location>
</feature>
<keyword evidence="3 8" id="KW-0813">Transport</keyword>
<gene>
    <name evidence="10" type="ordered locus">Rumal_0428</name>
</gene>
<evidence type="ECO:0000256" key="4">
    <source>
        <dbReference type="ARBA" id="ARBA00022475"/>
    </source>
</evidence>
<evidence type="ECO:0000313" key="11">
    <source>
        <dbReference type="Proteomes" id="UP000006919"/>
    </source>
</evidence>
<dbReference type="RefSeq" id="WP_013497175.1">
    <property type="nucleotide sequence ID" value="NC_014833.1"/>
</dbReference>
<evidence type="ECO:0000256" key="3">
    <source>
        <dbReference type="ARBA" id="ARBA00022448"/>
    </source>
</evidence>
<comment type="similarity">
    <text evidence="2 8">Belongs to the prokaryotic riboflavin transporter (P-RFT) (TC 2.A.87) family.</text>
</comment>
<dbReference type="EMBL" id="CP002403">
    <property type="protein sequence ID" value="ADU20983.1"/>
    <property type="molecule type" value="Genomic_DNA"/>
</dbReference>
<proteinExistence type="inferred from homology"/>
<dbReference type="PANTHER" id="PTHR38438">
    <property type="entry name" value="RIBOFLAVIN TRANSPORTER RIBU"/>
    <property type="match status" value="1"/>
</dbReference>
<sequence length="192" mass="20807">MSTKTAGASSSKKMDVKEMTILAMFTALGYLCLFVFRFKVSFLTLEFKDVFITMAGFVFGPLAALGVALAESLLEMVTLSDTGFLGAVMNFGGSAAFAVTASLIYKYNKSFKGAVIGLIAAMFSMTAVMLVMNLFITPIYAHTTIDEVIGMIMPLLLPFNLIKSALNAAICFMLYKPISQALKKHSYAQPPR</sequence>
<dbReference type="InterPro" id="IPR024529">
    <property type="entry name" value="ECF_trnsprt_substrate-spec"/>
</dbReference>
<dbReference type="PANTHER" id="PTHR38438:SF1">
    <property type="entry name" value="RIBOFLAVIN TRANSPORTER RIBU"/>
    <property type="match status" value="1"/>
</dbReference>
<feature type="transmembrane region" description="Helical" evidence="9">
    <location>
        <begin position="148"/>
        <end position="175"/>
    </location>
</feature>
<dbReference type="Pfam" id="PF12822">
    <property type="entry name" value="ECF_trnsprt"/>
    <property type="match status" value="1"/>
</dbReference>
<dbReference type="STRING" id="697329.Rumal_0428"/>
<dbReference type="Proteomes" id="UP000006919">
    <property type="component" value="Chromosome"/>
</dbReference>
<organism evidence="10 11">
    <name type="scientific">Ruminococcus albus (strain ATCC 27210 / DSM 20455 / JCM 14654 / NCDO 2250 / 7)</name>
    <dbReference type="NCBI Taxonomy" id="697329"/>
    <lineage>
        <taxon>Bacteria</taxon>
        <taxon>Bacillati</taxon>
        <taxon>Bacillota</taxon>
        <taxon>Clostridia</taxon>
        <taxon>Eubacteriales</taxon>
        <taxon>Oscillospiraceae</taxon>
        <taxon>Ruminococcus</taxon>
    </lineage>
</organism>
<accession>E6UF97</accession>
<keyword evidence="6 9" id="KW-1133">Transmembrane helix</keyword>
<feature type="transmembrane region" description="Helical" evidence="9">
    <location>
        <begin position="20"/>
        <end position="38"/>
    </location>
</feature>
<protein>
    <recommendedName>
        <fullName evidence="8">Riboflavin transporter</fullName>
    </recommendedName>
</protein>
<dbReference type="Gene3D" id="1.10.1760.20">
    <property type="match status" value="1"/>
</dbReference>
<reference evidence="10 11" key="1">
    <citation type="journal article" date="2011" name="J. Bacteriol.">
        <title>Complete genome of the cellulolytic ruminal bacterium Ruminococcus albus 7.</title>
        <authorList>
            <person name="Suen G."/>
            <person name="Stevenson D.M."/>
            <person name="Bruce D.C."/>
            <person name="Chertkov O."/>
            <person name="Copeland A."/>
            <person name="Cheng J.F."/>
            <person name="Detter C."/>
            <person name="Detter J.C."/>
            <person name="Goodwin L.A."/>
            <person name="Han C.S."/>
            <person name="Hauser L.J."/>
            <person name="Ivanova N.N."/>
            <person name="Kyrpides N.C."/>
            <person name="Land M.L."/>
            <person name="Lapidus A."/>
            <person name="Lucas S."/>
            <person name="Ovchinnikova G."/>
            <person name="Pitluck S."/>
            <person name="Tapia R."/>
            <person name="Woyke T."/>
            <person name="Boyum J."/>
            <person name="Mead D."/>
            <person name="Weimer P.J."/>
        </authorList>
    </citation>
    <scope>NUCLEOTIDE SEQUENCE [LARGE SCALE GENOMIC DNA]</scope>
    <source>
        <strain evidence="11">ATCC 27210 / DSM 20455 / JCM 14654 / NCDO 2250 / 7</strain>
    </source>
</reference>
<dbReference type="GO" id="GO:0032217">
    <property type="term" value="F:riboflavin transmembrane transporter activity"/>
    <property type="evidence" value="ECO:0007669"/>
    <property type="project" value="UniProtKB-UniRule"/>
</dbReference>
<evidence type="ECO:0000256" key="8">
    <source>
        <dbReference type="PIRNR" id="PIRNR037778"/>
    </source>
</evidence>
<evidence type="ECO:0000256" key="1">
    <source>
        <dbReference type="ARBA" id="ARBA00004651"/>
    </source>
</evidence>
<keyword evidence="4 8" id="KW-1003">Cell membrane</keyword>
<keyword evidence="5 9" id="KW-0812">Transmembrane</keyword>
<evidence type="ECO:0000256" key="7">
    <source>
        <dbReference type="ARBA" id="ARBA00023136"/>
    </source>
</evidence>
<dbReference type="AlphaFoldDB" id="E6UF97"/>
<dbReference type="GO" id="GO:0005886">
    <property type="term" value="C:plasma membrane"/>
    <property type="evidence" value="ECO:0007669"/>
    <property type="project" value="UniProtKB-SubCell"/>
</dbReference>
<comment type="subcellular location">
    <subcellularLocation>
        <location evidence="1">Cell membrane</location>
        <topology evidence="1">Multi-pass membrane protein</topology>
    </subcellularLocation>
</comment>
<evidence type="ECO:0000256" key="9">
    <source>
        <dbReference type="SAM" id="Phobius"/>
    </source>
</evidence>
<dbReference type="PIRSF" id="PIRSF037778">
    <property type="entry name" value="UCP037778_transp_RibU"/>
    <property type="match status" value="1"/>
</dbReference>
<feature type="transmembrane region" description="Helical" evidence="9">
    <location>
        <begin position="114"/>
        <end position="136"/>
    </location>
</feature>
<dbReference type="KEGG" id="ral:Rumal_0428"/>
<dbReference type="HOGENOM" id="CLU_086673_0_0_9"/>
<comment type="function">
    <text evidence="8">Probably a riboflavin-binding protein that interacts with the energy-coupling factor (ECF) ABC-transporter complex.</text>
</comment>
<evidence type="ECO:0000256" key="5">
    <source>
        <dbReference type="ARBA" id="ARBA00022692"/>
    </source>
</evidence>
<dbReference type="eggNOG" id="COG3601">
    <property type="taxonomic scope" value="Bacteria"/>
</dbReference>
<dbReference type="OrthoDB" id="9809216at2"/>
<evidence type="ECO:0000313" key="10">
    <source>
        <dbReference type="EMBL" id="ADU20983.1"/>
    </source>
</evidence>
<feature type="transmembrane region" description="Helical" evidence="9">
    <location>
        <begin position="82"/>
        <end position="105"/>
    </location>
</feature>
<name>E6UF97_RUMA7</name>
<evidence type="ECO:0000256" key="6">
    <source>
        <dbReference type="ARBA" id="ARBA00022989"/>
    </source>
</evidence>
<evidence type="ECO:0000256" key="2">
    <source>
        <dbReference type="ARBA" id="ARBA00005540"/>
    </source>
</evidence>
<keyword evidence="7 8" id="KW-0472">Membrane</keyword>
<dbReference type="InterPro" id="IPR025720">
    <property type="entry name" value="RibU"/>
</dbReference>